<reference evidence="3 4" key="1">
    <citation type="submission" date="2019-06" db="EMBL/GenBank/DDBJ databases">
        <title>Whole genome shotgun sequence of Paenarthrobacter aurescens NBRC 12136.</title>
        <authorList>
            <person name="Hosoyama A."/>
            <person name="Uohara A."/>
            <person name="Ohji S."/>
            <person name="Ichikawa N."/>
        </authorList>
    </citation>
    <scope>NUCLEOTIDE SEQUENCE [LARGE SCALE GENOMIC DNA]</scope>
    <source>
        <strain evidence="3 4">NBRC 12136</strain>
    </source>
</reference>
<dbReference type="RefSeq" id="WP_141280935.1">
    <property type="nucleotide sequence ID" value="NZ_BAAAWK010000001.1"/>
</dbReference>
<dbReference type="Proteomes" id="UP000317715">
    <property type="component" value="Unassembled WGS sequence"/>
</dbReference>
<dbReference type="AlphaFoldDB" id="A0A4Y3NEM4"/>
<dbReference type="GeneID" id="97302262"/>
<feature type="domain" description="Activator of Hsp90 ATPase homologue 1/2-like C-terminal" evidence="2">
    <location>
        <begin position="22"/>
        <end position="159"/>
    </location>
</feature>
<organism evidence="3 4">
    <name type="scientific">Paenarthrobacter aurescens</name>
    <name type="common">Arthrobacter aurescens</name>
    <dbReference type="NCBI Taxonomy" id="43663"/>
    <lineage>
        <taxon>Bacteria</taxon>
        <taxon>Bacillati</taxon>
        <taxon>Actinomycetota</taxon>
        <taxon>Actinomycetes</taxon>
        <taxon>Micrococcales</taxon>
        <taxon>Micrococcaceae</taxon>
        <taxon>Paenarthrobacter</taxon>
    </lineage>
</organism>
<dbReference type="SUPFAM" id="SSF55961">
    <property type="entry name" value="Bet v1-like"/>
    <property type="match status" value="1"/>
</dbReference>
<evidence type="ECO:0000313" key="3">
    <source>
        <dbReference type="EMBL" id="GEB17518.1"/>
    </source>
</evidence>
<dbReference type="InterPro" id="IPR013538">
    <property type="entry name" value="ASHA1/2-like_C"/>
</dbReference>
<dbReference type="CDD" id="cd07814">
    <property type="entry name" value="SRPBCC_CalC_Aha1-like"/>
    <property type="match status" value="1"/>
</dbReference>
<comment type="similarity">
    <text evidence="1">Belongs to the AHA1 family.</text>
</comment>
<name>A0A4Y3NEM4_PAEAU</name>
<sequence length="165" mass="18753">MTVVSVNKDVEALSFSIVSEFDADVQRVWRIWEDPRQLERWWGPPTWPATFETHEFTVGGKAAYYMTGPDGTKARGWWKFTAINSPDRLEFDDGFADEQGEPVDDLGVTHATVKLEPLENRTRMTITSTFDSKEQMQKMAEMGMEDGMREALEQIDAVLSEPANA</sequence>
<proteinExistence type="inferred from homology"/>
<gene>
    <name evidence="3" type="ORF">AAU01_02730</name>
</gene>
<evidence type="ECO:0000259" key="2">
    <source>
        <dbReference type="Pfam" id="PF08327"/>
    </source>
</evidence>
<dbReference type="Gene3D" id="3.30.530.20">
    <property type="match status" value="1"/>
</dbReference>
<protein>
    <submittedName>
        <fullName evidence="3">Activator of HSP90 ATPase</fullName>
    </submittedName>
</protein>
<keyword evidence="4" id="KW-1185">Reference proteome</keyword>
<dbReference type="InterPro" id="IPR023393">
    <property type="entry name" value="START-like_dom_sf"/>
</dbReference>
<accession>A0A4Y3NEM4</accession>
<dbReference type="Pfam" id="PF08327">
    <property type="entry name" value="AHSA1"/>
    <property type="match status" value="1"/>
</dbReference>
<evidence type="ECO:0000256" key="1">
    <source>
        <dbReference type="ARBA" id="ARBA00006817"/>
    </source>
</evidence>
<evidence type="ECO:0000313" key="4">
    <source>
        <dbReference type="Proteomes" id="UP000317715"/>
    </source>
</evidence>
<comment type="caution">
    <text evidence="3">The sequence shown here is derived from an EMBL/GenBank/DDBJ whole genome shotgun (WGS) entry which is preliminary data.</text>
</comment>
<dbReference type="EMBL" id="BJMD01000001">
    <property type="protein sequence ID" value="GEB17518.1"/>
    <property type="molecule type" value="Genomic_DNA"/>
</dbReference>
<dbReference type="OrthoDB" id="3365660at2"/>